<evidence type="ECO:0000313" key="2">
    <source>
        <dbReference type="Proteomes" id="UP000789920"/>
    </source>
</evidence>
<evidence type="ECO:0000313" key="1">
    <source>
        <dbReference type="EMBL" id="CAG8828980.1"/>
    </source>
</evidence>
<dbReference type="EMBL" id="CAJVQC010096433">
    <property type="protein sequence ID" value="CAG8828980.1"/>
    <property type="molecule type" value="Genomic_DNA"/>
</dbReference>
<comment type="caution">
    <text evidence="1">The sequence shown here is derived from an EMBL/GenBank/DDBJ whole genome shotgun (WGS) entry which is preliminary data.</text>
</comment>
<feature type="non-terminal residue" evidence="1">
    <location>
        <position position="1"/>
    </location>
</feature>
<organism evidence="1 2">
    <name type="scientific">Racocetra persica</name>
    <dbReference type="NCBI Taxonomy" id="160502"/>
    <lineage>
        <taxon>Eukaryota</taxon>
        <taxon>Fungi</taxon>
        <taxon>Fungi incertae sedis</taxon>
        <taxon>Mucoromycota</taxon>
        <taxon>Glomeromycotina</taxon>
        <taxon>Glomeromycetes</taxon>
        <taxon>Diversisporales</taxon>
        <taxon>Gigasporaceae</taxon>
        <taxon>Racocetra</taxon>
    </lineage>
</organism>
<feature type="non-terminal residue" evidence="1">
    <location>
        <position position="235"/>
    </location>
</feature>
<protein>
    <submittedName>
        <fullName evidence="1">25322_t:CDS:1</fullName>
    </submittedName>
</protein>
<sequence>QKNSLVKLELCNIDFQYFNNNAFDALTWCIHLKSFEITNCKRTNDTCLKPWPNMFPNLQKFKFINNIFYDVAFPKTFIAKIIESANNNLRHVKITSTSPPQEDRSKIANTIAENCKNLQHLSFVSLSNSEIISILDSCQKLKELKFYTEDNFDDSIFSEMAKHLPPTLQYWDIAIEATNYYPSPNAVKSFIENIATNSLKVFHFTSLYFGDPFLECAIKRLLEQKGIMTSFTDAN</sequence>
<reference evidence="1" key="1">
    <citation type="submission" date="2021-06" db="EMBL/GenBank/DDBJ databases">
        <authorList>
            <person name="Kallberg Y."/>
            <person name="Tangrot J."/>
            <person name="Rosling A."/>
        </authorList>
    </citation>
    <scope>NUCLEOTIDE SEQUENCE</scope>
    <source>
        <strain evidence="1">MA461A</strain>
    </source>
</reference>
<keyword evidence="2" id="KW-1185">Reference proteome</keyword>
<accession>A0ACA9S885</accession>
<proteinExistence type="predicted"/>
<dbReference type="Proteomes" id="UP000789920">
    <property type="component" value="Unassembled WGS sequence"/>
</dbReference>
<gene>
    <name evidence="1" type="ORF">RPERSI_LOCUS27382</name>
</gene>
<name>A0ACA9S885_9GLOM</name>